<feature type="coiled-coil region" evidence="1">
    <location>
        <begin position="239"/>
        <end position="312"/>
    </location>
</feature>
<organism evidence="2 3">
    <name type="scientific">Engystomops pustulosus</name>
    <name type="common">Tungara frog</name>
    <name type="synonym">Physalaemus pustulosus</name>
    <dbReference type="NCBI Taxonomy" id="76066"/>
    <lineage>
        <taxon>Eukaryota</taxon>
        <taxon>Metazoa</taxon>
        <taxon>Chordata</taxon>
        <taxon>Craniata</taxon>
        <taxon>Vertebrata</taxon>
        <taxon>Euteleostomi</taxon>
        <taxon>Amphibia</taxon>
        <taxon>Batrachia</taxon>
        <taxon>Anura</taxon>
        <taxon>Neobatrachia</taxon>
        <taxon>Hyloidea</taxon>
        <taxon>Leptodactylidae</taxon>
        <taxon>Leiuperinae</taxon>
        <taxon>Engystomops</taxon>
    </lineage>
</organism>
<name>A0AAV7CCD0_ENGPU</name>
<reference evidence="2" key="1">
    <citation type="thesis" date="2020" institute="ProQuest LLC" country="789 East Eisenhower Parkway, Ann Arbor, MI, USA">
        <title>Comparative Genomics and Chromosome Evolution.</title>
        <authorList>
            <person name="Mudd A.B."/>
        </authorList>
    </citation>
    <scope>NUCLEOTIDE SEQUENCE</scope>
    <source>
        <strain evidence="2">237g6f4</strain>
        <tissue evidence="2">Blood</tissue>
    </source>
</reference>
<gene>
    <name evidence="2" type="ORF">GDO81_008140</name>
</gene>
<accession>A0AAV7CCD0</accession>
<feature type="coiled-coil region" evidence="1">
    <location>
        <begin position="76"/>
        <end position="103"/>
    </location>
</feature>
<dbReference type="AlphaFoldDB" id="A0AAV7CCD0"/>
<evidence type="ECO:0000313" key="3">
    <source>
        <dbReference type="Proteomes" id="UP000824782"/>
    </source>
</evidence>
<evidence type="ECO:0000256" key="1">
    <source>
        <dbReference type="SAM" id="Coils"/>
    </source>
</evidence>
<dbReference type="Proteomes" id="UP000824782">
    <property type="component" value="Unassembled WGS sequence"/>
</dbReference>
<evidence type="ECO:0000313" key="2">
    <source>
        <dbReference type="EMBL" id="KAG8582625.1"/>
    </source>
</evidence>
<keyword evidence="3" id="KW-1185">Reference proteome</keyword>
<keyword evidence="1" id="KW-0175">Coiled coil</keyword>
<comment type="caution">
    <text evidence="2">The sequence shown here is derived from an EMBL/GenBank/DDBJ whole genome shotgun (WGS) entry which is preliminary data.</text>
</comment>
<dbReference type="EMBL" id="WNYA01000003">
    <property type="protein sequence ID" value="KAG8582625.1"/>
    <property type="molecule type" value="Genomic_DNA"/>
</dbReference>
<proteinExistence type="predicted"/>
<protein>
    <submittedName>
        <fullName evidence="2">Uncharacterized protein</fullName>
    </submittedName>
</protein>
<sequence>MDTAKFKVEGEYIKNLQQQIYFLELEANFLRERNKKATELQPKLALEADNLYRKLLDLRSEWEGLLLEVKRKDAHILMLQRDQESLRGQIKQAEDSYSKEKQQFIEDIVKLKKGKELSDRHLSQKEMEILLNKQELEREMVHITNNDQKILTLQTQLKQRIEQQKEMEKQLTQKRMELLKVNAARHEMEEKLIKHTAVTQNQLTLDLRNEISFLHQQIREKDLLSEQERVLRQKMISDSAELTTENNGLQAQLLELTKQLEIQKALKEDNYTHSSTSVAQLLSVKDNEEQLAKQVQIQKALLEKEKEHFKDLIGQMDLLLSRNDLQDLRTTTISSQIAEMQAMLAKEENINTELRRDKTLLVDHISSLQTQVINSERSNFVVLCPCIGTLQGTVPRVFYTQM</sequence>